<name>A0AAV5W9H5_9BILA</name>
<dbReference type="Proteomes" id="UP001432322">
    <property type="component" value="Unassembled WGS sequence"/>
</dbReference>
<evidence type="ECO:0000313" key="2">
    <source>
        <dbReference type="Proteomes" id="UP001432322"/>
    </source>
</evidence>
<reference evidence="1" key="1">
    <citation type="submission" date="2023-10" db="EMBL/GenBank/DDBJ databases">
        <title>Genome assembly of Pristionchus species.</title>
        <authorList>
            <person name="Yoshida K."/>
            <person name="Sommer R.J."/>
        </authorList>
    </citation>
    <scope>NUCLEOTIDE SEQUENCE</scope>
    <source>
        <strain evidence="1">RS5133</strain>
    </source>
</reference>
<feature type="non-terminal residue" evidence="1">
    <location>
        <position position="310"/>
    </location>
</feature>
<comment type="caution">
    <text evidence="1">The sequence shown here is derived from an EMBL/GenBank/DDBJ whole genome shotgun (WGS) entry which is preliminary data.</text>
</comment>
<evidence type="ECO:0000313" key="1">
    <source>
        <dbReference type="EMBL" id="GMT27471.1"/>
    </source>
</evidence>
<feature type="non-terminal residue" evidence="1">
    <location>
        <position position="1"/>
    </location>
</feature>
<organism evidence="1 2">
    <name type="scientific">Pristionchus fissidentatus</name>
    <dbReference type="NCBI Taxonomy" id="1538716"/>
    <lineage>
        <taxon>Eukaryota</taxon>
        <taxon>Metazoa</taxon>
        <taxon>Ecdysozoa</taxon>
        <taxon>Nematoda</taxon>
        <taxon>Chromadorea</taxon>
        <taxon>Rhabditida</taxon>
        <taxon>Rhabditina</taxon>
        <taxon>Diplogasteromorpha</taxon>
        <taxon>Diplogasteroidea</taxon>
        <taxon>Neodiplogasteridae</taxon>
        <taxon>Pristionchus</taxon>
    </lineage>
</organism>
<proteinExistence type="predicted"/>
<sequence>IIYDMNFRFGVCCAALLFVTDSYIEFDKSLIYGQTDFDDKPAVYLGLYCDNGCRIYVSVPDSYNDMAKHIILQDTNNGVTKETNLLAVSQREGADSTKGFYTVDKGNTDVIFQNMNAHFATAPILIWVVRVDAPNIETAQVYDAHYTYRSPNGVVTVMNAAPYVLSTDTTGPMKVRVITAGYDTLDSSDNCIDVLRQDDSSSYRDIRIWIRNPLVTLSFDREAFPDTQISMLATPDSVNNLDLANPAFVTSPGYIGCDTKTPKPRTKNFRSSLYNSLPDYDLKGKSQYLIDLSSELDVDSSHAVNITMRK</sequence>
<accession>A0AAV5W9H5</accession>
<protein>
    <submittedName>
        <fullName evidence="1">Uncharacterized protein</fullName>
    </submittedName>
</protein>
<dbReference type="EMBL" id="BTSY01000005">
    <property type="protein sequence ID" value="GMT27471.1"/>
    <property type="molecule type" value="Genomic_DNA"/>
</dbReference>
<dbReference type="AlphaFoldDB" id="A0AAV5W9H5"/>
<gene>
    <name evidence="1" type="ORF">PFISCL1PPCAC_18768</name>
</gene>
<keyword evidence="2" id="KW-1185">Reference proteome</keyword>